<evidence type="ECO:0000313" key="2">
    <source>
        <dbReference type="Proteomes" id="UP000075430"/>
    </source>
</evidence>
<evidence type="ECO:0000313" key="1">
    <source>
        <dbReference type="EMBL" id="KXZ13058.1"/>
    </source>
</evidence>
<dbReference type="AlphaFoldDB" id="A0A150F2G1"/>
<protein>
    <submittedName>
        <fullName evidence="1">Uncharacterized protein</fullName>
    </submittedName>
</protein>
<accession>A0A150F2G1</accession>
<reference evidence="2" key="1">
    <citation type="submission" date="2016-02" db="EMBL/GenBank/DDBJ databases">
        <authorList>
            <person name="Dunlap C."/>
        </authorList>
    </citation>
    <scope>NUCLEOTIDE SEQUENCE [LARGE SCALE GENOMIC DNA]</scope>
    <source>
        <strain evidence="2">NRRL B-41092</strain>
    </source>
</reference>
<organism evidence="1 2">
    <name type="scientific">Bacillus nakamurai</name>
    <dbReference type="NCBI Taxonomy" id="1793963"/>
    <lineage>
        <taxon>Bacteria</taxon>
        <taxon>Bacillati</taxon>
        <taxon>Bacillota</taxon>
        <taxon>Bacilli</taxon>
        <taxon>Bacillales</taxon>
        <taxon>Bacillaceae</taxon>
        <taxon>Bacillus</taxon>
    </lineage>
</organism>
<keyword evidence="2" id="KW-1185">Reference proteome</keyword>
<gene>
    <name evidence="1" type="ORF">AXI58_05085</name>
</gene>
<comment type="caution">
    <text evidence="1">The sequence shown here is derived from an EMBL/GenBank/DDBJ whole genome shotgun (WGS) entry which is preliminary data.</text>
</comment>
<name>A0A150F2G1_9BACI</name>
<dbReference type="EMBL" id="LSBA01000039">
    <property type="protein sequence ID" value="KXZ13058.1"/>
    <property type="molecule type" value="Genomic_DNA"/>
</dbReference>
<proteinExistence type="predicted"/>
<dbReference type="Proteomes" id="UP000075430">
    <property type="component" value="Unassembled WGS sequence"/>
</dbReference>
<sequence length="89" mass="10065">MPPQENSVSDRIVTVRESMKIGPLKSFYWYKGAIASNLKQSTMPPEKEKSAPLSLFCFSMTDLSVYTTIGSGIRLVKECQVIEYRGNRK</sequence>
<dbReference type="STRING" id="1793963.AXI58_05085"/>